<dbReference type="PROSITE" id="PS00409">
    <property type="entry name" value="PROKAR_NTER_METHYL"/>
    <property type="match status" value="1"/>
</dbReference>
<sequence>MLLREEGISLIELVVTIAFIGIIIIAFTVVFINSVQVEKMSERRNQALNLAAMVMEELQNYDYDLLVQGEHDYNLDKINDDFILYYQIKDPDPDEKDKWDKDNNPLLKEITVIVRWEEGGQIQKVQLTTYRAKTVF</sequence>
<evidence type="ECO:0000256" key="1">
    <source>
        <dbReference type="SAM" id="Phobius"/>
    </source>
</evidence>
<protein>
    <recommendedName>
        <fullName evidence="4">Prepilin-type N-terminal cleavage/methylation domain-containing protein</fullName>
    </recommendedName>
</protein>
<keyword evidence="1" id="KW-0812">Transmembrane</keyword>
<gene>
    <name evidence="2" type="ORF">BBF96_14565</name>
</gene>
<keyword evidence="1" id="KW-0472">Membrane</keyword>
<dbReference type="EMBL" id="CP016379">
    <property type="protein sequence ID" value="AZR74500.1"/>
    <property type="molecule type" value="Genomic_DNA"/>
</dbReference>
<name>A0A3Q9HS47_9FIRM</name>
<dbReference type="InterPro" id="IPR045584">
    <property type="entry name" value="Pilin-like"/>
</dbReference>
<dbReference type="KEGG" id="aft:BBF96_14565"/>
<reference evidence="2 3" key="1">
    <citation type="submission" date="2016-07" db="EMBL/GenBank/DDBJ databases">
        <title>Genome and transcriptome analysis of iron-reducing fermentative bacteria Anoxybacter fermentans.</title>
        <authorList>
            <person name="Zeng X."/>
            <person name="Shao Z."/>
        </authorList>
    </citation>
    <scope>NUCLEOTIDE SEQUENCE [LARGE SCALE GENOMIC DNA]</scope>
    <source>
        <strain evidence="2 3">DY22613</strain>
    </source>
</reference>
<dbReference type="Proteomes" id="UP000267250">
    <property type="component" value="Chromosome"/>
</dbReference>
<evidence type="ECO:0000313" key="3">
    <source>
        <dbReference type="Proteomes" id="UP000267250"/>
    </source>
</evidence>
<dbReference type="Gene3D" id="3.30.700.10">
    <property type="entry name" value="Glycoprotein, Type 4 Pilin"/>
    <property type="match status" value="1"/>
</dbReference>
<evidence type="ECO:0008006" key="4">
    <source>
        <dbReference type="Google" id="ProtNLM"/>
    </source>
</evidence>
<keyword evidence="3" id="KW-1185">Reference proteome</keyword>
<dbReference type="SUPFAM" id="SSF54523">
    <property type="entry name" value="Pili subunits"/>
    <property type="match status" value="1"/>
</dbReference>
<keyword evidence="1" id="KW-1133">Transmembrane helix</keyword>
<feature type="transmembrane region" description="Helical" evidence="1">
    <location>
        <begin position="13"/>
        <end position="35"/>
    </location>
</feature>
<accession>A0A3Q9HS47</accession>
<dbReference type="InterPro" id="IPR012902">
    <property type="entry name" value="N_methyl_site"/>
</dbReference>
<dbReference type="RefSeq" id="WP_127017859.1">
    <property type="nucleotide sequence ID" value="NZ_CP016379.1"/>
</dbReference>
<dbReference type="AlphaFoldDB" id="A0A3Q9HS47"/>
<organism evidence="2 3">
    <name type="scientific">Anoxybacter fermentans</name>
    <dbReference type="NCBI Taxonomy" id="1323375"/>
    <lineage>
        <taxon>Bacteria</taxon>
        <taxon>Bacillati</taxon>
        <taxon>Bacillota</taxon>
        <taxon>Clostridia</taxon>
        <taxon>Halanaerobiales</taxon>
        <taxon>Anoxybacter</taxon>
    </lineage>
</organism>
<evidence type="ECO:0000313" key="2">
    <source>
        <dbReference type="EMBL" id="AZR74500.1"/>
    </source>
</evidence>
<proteinExistence type="predicted"/>